<organism evidence="7 8">
    <name type="scientific">Limimaricola hongkongensis DSM 17492</name>
    <dbReference type="NCBI Taxonomy" id="1122180"/>
    <lineage>
        <taxon>Bacteria</taxon>
        <taxon>Pseudomonadati</taxon>
        <taxon>Pseudomonadota</taxon>
        <taxon>Alphaproteobacteria</taxon>
        <taxon>Rhodobacterales</taxon>
        <taxon>Paracoccaceae</taxon>
        <taxon>Limimaricola</taxon>
    </lineage>
</organism>
<feature type="domain" description="FAD dependent oxidoreductase" evidence="6">
    <location>
        <begin position="15"/>
        <end position="386"/>
    </location>
</feature>
<dbReference type="InterPro" id="IPR036188">
    <property type="entry name" value="FAD/NAD-bd_sf"/>
</dbReference>
<geneLocation type="plasmid" evidence="7 8">
    <name>pLokhon02</name>
</geneLocation>
<accession>A0A017H745</accession>
<dbReference type="EMBL" id="APGJ01000010">
    <property type="protein sequence ID" value="EYD70367.1"/>
    <property type="molecule type" value="Genomic_DNA"/>
</dbReference>
<keyword evidence="4" id="KW-0274">FAD</keyword>
<dbReference type="RefSeq" id="WP_017929762.1">
    <property type="nucleotide sequence ID" value="NZ_CM002676.1"/>
</dbReference>
<keyword evidence="5 7" id="KW-0560">Oxidoreductase</keyword>
<name>A0A017H745_9RHOB</name>
<comment type="cofactor">
    <cofactor evidence="1">
        <name>FAD</name>
        <dbReference type="ChEBI" id="CHEBI:57692"/>
    </cofactor>
</comment>
<dbReference type="OrthoDB" id="9766796at2"/>
<dbReference type="GO" id="GO:0004368">
    <property type="term" value="F:glycerol-3-phosphate dehydrogenase (quinone) activity"/>
    <property type="evidence" value="ECO:0007669"/>
    <property type="project" value="InterPro"/>
</dbReference>
<dbReference type="InterPro" id="IPR000447">
    <property type="entry name" value="G3P_DH_FAD-dep"/>
</dbReference>
<comment type="caution">
    <text evidence="7">The sequence shown here is derived from an EMBL/GenBank/DDBJ whole genome shotgun (WGS) entry which is preliminary data.</text>
</comment>
<proteinExistence type="inferred from homology"/>
<evidence type="ECO:0000313" key="7">
    <source>
        <dbReference type="EMBL" id="EYD70367.1"/>
    </source>
</evidence>
<keyword evidence="8" id="KW-1185">Reference proteome</keyword>
<dbReference type="GO" id="GO:0006072">
    <property type="term" value="P:glycerol-3-phosphate metabolic process"/>
    <property type="evidence" value="ECO:0007669"/>
    <property type="project" value="InterPro"/>
</dbReference>
<evidence type="ECO:0000256" key="5">
    <source>
        <dbReference type="ARBA" id="ARBA00023002"/>
    </source>
</evidence>
<dbReference type="SUPFAM" id="SSF51905">
    <property type="entry name" value="FAD/NAD(P)-binding domain"/>
    <property type="match status" value="1"/>
</dbReference>
<dbReference type="EC" id="1.1.3.21" evidence="7"/>
<dbReference type="Pfam" id="PF01266">
    <property type="entry name" value="DAO"/>
    <property type="match status" value="1"/>
</dbReference>
<reference evidence="7 8" key="1">
    <citation type="submission" date="2013-03" db="EMBL/GenBank/DDBJ databases">
        <authorList>
            <person name="Fiebig A."/>
            <person name="Goeker M."/>
            <person name="Klenk H.-P.P."/>
        </authorList>
    </citation>
    <scope>NUCLEOTIDE SEQUENCE [LARGE SCALE GENOMIC DNA]</scope>
    <source>
        <strain evidence="7 8">DSM 17492</strain>
        <plasmid evidence="7 8">pLokhon02</plasmid>
    </source>
</reference>
<protein>
    <submittedName>
        <fullName evidence="7">FAD dependent oxidoreductase</fullName>
        <ecNumber evidence="7">1.1.3.21</ecNumber>
    </submittedName>
</protein>
<evidence type="ECO:0000256" key="4">
    <source>
        <dbReference type="ARBA" id="ARBA00022827"/>
    </source>
</evidence>
<evidence type="ECO:0000256" key="1">
    <source>
        <dbReference type="ARBA" id="ARBA00001974"/>
    </source>
</evidence>
<dbReference type="HOGENOM" id="CLU_015740_5_1_5"/>
<dbReference type="InterPro" id="IPR006076">
    <property type="entry name" value="FAD-dep_OxRdtase"/>
</dbReference>
<evidence type="ECO:0000256" key="3">
    <source>
        <dbReference type="ARBA" id="ARBA00022630"/>
    </source>
</evidence>
<dbReference type="PRINTS" id="PR01001">
    <property type="entry name" value="FADG3PDH"/>
</dbReference>
<evidence type="ECO:0000259" key="6">
    <source>
        <dbReference type="Pfam" id="PF01266"/>
    </source>
</evidence>
<keyword evidence="7" id="KW-0614">Plasmid</keyword>
<dbReference type="eggNOG" id="COG0578">
    <property type="taxonomic scope" value="Bacteria"/>
</dbReference>
<dbReference type="PATRIC" id="fig|1122180.6.peg.125"/>
<dbReference type="PANTHER" id="PTHR11985:SF15">
    <property type="entry name" value="GLYCEROL-3-PHOSPHATE DEHYDROGENASE, MITOCHONDRIAL"/>
    <property type="match status" value="1"/>
</dbReference>
<dbReference type="Gene3D" id="3.30.9.10">
    <property type="entry name" value="D-Amino Acid Oxidase, subunit A, domain 2"/>
    <property type="match status" value="1"/>
</dbReference>
<keyword evidence="3" id="KW-0285">Flavoprotein</keyword>
<evidence type="ECO:0000256" key="2">
    <source>
        <dbReference type="ARBA" id="ARBA00007330"/>
    </source>
</evidence>
<dbReference type="Proteomes" id="UP000025047">
    <property type="component" value="Plasmid pLokhon02"/>
</dbReference>
<sequence length="515" mass="53964">MWRASLPDLAAARYDVLVIGGGIYGAMAAREAALRGLRTALVERDDFGGGTSHNSLKTIHGGIRYVQHLDFARLRASARERTFWLRAAPDLVRPLEFAIPLVGHGLRGPGAFAAVAALYGLGSAGTKGRGWPGARVVGRRRAAALLGDLAPGGLTGAGLWCDGQVSDTNRLLLATLRAATASGADIANYVEAETLIGARGRVVGARLRDRIDGGQAEIRARVTLCCAGPATGALAGALLGDAARARFPRFARAMNLVLDRPAGARALGVISRAQADAVLDRGGRMYFLVPWQGRMMIGTHEAPHRDDAPGDAPGDDRADSAAFLAAIDAVCPELALGPGDVLHVHRGLIPADADDARSAVQRQTRGTLIDHRHADGTAGLISCVGVKYTTARLVAERMLGLAQSQLGADRAGPVGIPAREGAWRSFATPLPVTPCDPVDPADPGALAARIRAAMREEMAMSLDDVLWRRCLLGETGALRGAGGDALWRRAERIAAPLGLPNRILPPVETAGARRV</sequence>
<dbReference type="PANTHER" id="PTHR11985">
    <property type="entry name" value="GLYCEROL-3-PHOSPHATE DEHYDROGENASE"/>
    <property type="match status" value="1"/>
</dbReference>
<comment type="similarity">
    <text evidence="2">Belongs to the FAD-dependent glycerol-3-phosphate dehydrogenase family.</text>
</comment>
<evidence type="ECO:0000313" key="8">
    <source>
        <dbReference type="Proteomes" id="UP000025047"/>
    </source>
</evidence>
<dbReference type="AlphaFoldDB" id="A0A017H745"/>
<dbReference type="GO" id="GO:0004369">
    <property type="term" value="F:glycerol-3-phosphate oxidase activity"/>
    <property type="evidence" value="ECO:0007669"/>
    <property type="project" value="UniProtKB-EC"/>
</dbReference>
<gene>
    <name evidence="7" type="ORF">Lokhon_00121</name>
</gene>
<dbReference type="Gene3D" id="3.50.50.60">
    <property type="entry name" value="FAD/NAD(P)-binding domain"/>
    <property type="match status" value="1"/>
</dbReference>